<dbReference type="RefSeq" id="XP_021297854.1">
    <property type="nucleotide sequence ID" value="XM_021442179.1"/>
</dbReference>
<dbReference type="InterPro" id="IPR006459">
    <property type="entry name" value="CASP/CASPL"/>
</dbReference>
<reference evidence="11" key="1">
    <citation type="submission" date="2025-08" db="UniProtKB">
        <authorList>
            <consortium name="RefSeq"/>
        </authorList>
    </citation>
    <scope>IDENTIFICATION</scope>
    <source>
        <tissue evidence="11">Leaf</tissue>
    </source>
</reference>
<dbReference type="GeneID" id="110426862"/>
<dbReference type="PANTHER" id="PTHR36488:SF8">
    <property type="entry name" value="CASP-LIKE PROTEIN 1U1"/>
    <property type="match status" value="1"/>
</dbReference>
<dbReference type="OrthoDB" id="992805at2759"/>
<dbReference type="InterPro" id="IPR044173">
    <property type="entry name" value="CASPL"/>
</dbReference>
<protein>
    <recommendedName>
        <fullName evidence="8">CASP-like protein</fullName>
    </recommendedName>
</protein>
<keyword evidence="4 8" id="KW-1003">Cell membrane</keyword>
<feature type="domain" description="Casparian strip membrane protein" evidence="9">
    <location>
        <begin position="31"/>
        <end position="174"/>
    </location>
</feature>
<evidence type="ECO:0000256" key="1">
    <source>
        <dbReference type="ARBA" id="ARBA00004651"/>
    </source>
</evidence>
<keyword evidence="10" id="KW-1185">Reference proteome</keyword>
<gene>
    <name evidence="11" type="primary">LOC110426862</name>
</gene>
<feature type="transmembrane region" description="Helical" evidence="8">
    <location>
        <begin position="40"/>
        <end position="67"/>
    </location>
</feature>
<dbReference type="InterPro" id="IPR006702">
    <property type="entry name" value="CASP_dom"/>
</dbReference>
<feature type="transmembrane region" description="Helical" evidence="8">
    <location>
        <begin position="158"/>
        <end position="179"/>
    </location>
</feature>
<accession>A0A6J1BHU6</accession>
<sequence length="193" mass="21409">MAQEVARDKASFMLQAKSLGFPGSNTSKTSFFMAQIMLRVFAFAFTVAAICVMATSSQSIILLGFSIRAHYSYSSAMRFLLVTDAIVCAFSAISLILVCRLRRSGSYLKSCFYLFMHDMVIMVLAISGCAAATAVGYISRYGEEKMGWMAVCDRVGKFCNHMMIAMVFSYLAFFSYFALAVMSSKKVMYQANE</sequence>
<feature type="transmembrane region" description="Helical" evidence="8">
    <location>
        <begin position="79"/>
        <end position="99"/>
    </location>
</feature>
<evidence type="ECO:0000313" key="11">
    <source>
        <dbReference type="RefSeq" id="XP_021297854.1"/>
    </source>
</evidence>
<comment type="subcellular location">
    <subcellularLocation>
        <location evidence="1 8">Cell membrane</location>
        <topology evidence="1 8">Multi-pass membrane protein</topology>
    </subcellularLocation>
</comment>
<keyword evidence="6 8" id="KW-1133">Transmembrane helix</keyword>
<dbReference type="AlphaFoldDB" id="A0A6J1BHU6"/>
<dbReference type="Proteomes" id="UP000504621">
    <property type="component" value="Unplaced"/>
</dbReference>
<comment type="subunit">
    <text evidence="3 8">Homodimer and heterodimers.</text>
</comment>
<evidence type="ECO:0000256" key="7">
    <source>
        <dbReference type="ARBA" id="ARBA00023136"/>
    </source>
</evidence>
<proteinExistence type="inferred from homology"/>
<evidence type="ECO:0000313" key="10">
    <source>
        <dbReference type="Proteomes" id="UP000504621"/>
    </source>
</evidence>
<keyword evidence="7 8" id="KW-0472">Membrane</keyword>
<dbReference type="GO" id="GO:0005886">
    <property type="term" value="C:plasma membrane"/>
    <property type="evidence" value="ECO:0007669"/>
    <property type="project" value="UniProtKB-SubCell"/>
</dbReference>
<keyword evidence="5 8" id="KW-0812">Transmembrane</keyword>
<evidence type="ECO:0000256" key="4">
    <source>
        <dbReference type="ARBA" id="ARBA00022475"/>
    </source>
</evidence>
<dbReference type="Pfam" id="PF04535">
    <property type="entry name" value="CASP_dom"/>
    <property type="match status" value="1"/>
</dbReference>
<feature type="transmembrane region" description="Helical" evidence="8">
    <location>
        <begin position="111"/>
        <end position="138"/>
    </location>
</feature>
<evidence type="ECO:0000256" key="2">
    <source>
        <dbReference type="ARBA" id="ARBA00007651"/>
    </source>
</evidence>
<evidence type="ECO:0000256" key="5">
    <source>
        <dbReference type="ARBA" id="ARBA00022692"/>
    </source>
</evidence>
<dbReference type="PANTHER" id="PTHR36488">
    <property type="entry name" value="CASP-LIKE PROTEIN 1U1"/>
    <property type="match status" value="1"/>
</dbReference>
<evidence type="ECO:0000256" key="8">
    <source>
        <dbReference type="RuleBase" id="RU361233"/>
    </source>
</evidence>
<organism evidence="10 11">
    <name type="scientific">Herrania umbratica</name>
    <dbReference type="NCBI Taxonomy" id="108875"/>
    <lineage>
        <taxon>Eukaryota</taxon>
        <taxon>Viridiplantae</taxon>
        <taxon>Streptophyta</taxon>
        <taxon>Embryophyta</taxon>
        <taxon>Tracheophyta</taxon>
        <taxon>Spermatophyta</taxon>
        <taxon>Magnoliopsida</taxon>
        <taxon>eudicotyledons</taxon>
        <taxon>Gunneridae</taxon>
        <taxon>Pentapetalae</taxon>
        <taxon>rosids</taxon>
        <taxon>malvids</taxon>
        <taxon>Malvales</taxon>
        <taxon>Malvaceae</taxon>
        <taxon>Byttnerioideae</taxon>
        <taxon>Herrania</taxon>
    </lineage>
</organism>
<evidence type="ECO:0000259" key="9">
    <source>
        <dbReference type="Pfam" id="PF04535"/>
    </source>
</evidence>
<evidence type="ECO:0000256" key="6">
    <source>
        <dbReference type="ARBA" id="ARBA00022989"/>
    </source>
</evidence>
<evidence type="ECO:0000256" key="3">
    <source>
        <dbReference type="ARBA" id="ARBA00011489"/>
    </source>
</evidence>
<comment type="similarity">
    <text evidence="2 8">Belongs to the Casparian strip membrane proteins (CASP) family.</text>
</comment>
<name>A0A6J1BHU6_9ROSI</name>
<dbReference type="NCBIfam" id="TIGR01569">
    <property type="entry name" value="A_tha_TIGR01569"/>
    <property type="match status" value="1"/>
</dbReference>